<reference evidence="1 2" key="1">
    <citation type="submission" date="2024-03" db="EMBL/GenBank/DDBJ databases">
        <title>Human intestinal bacterial collection.</title>
        <authorList>
            <person name="Pauvert C."/>
            <person name="Hitch T.C.A."/>
            <person name="Clavel T."/>
        </authorList>
    </citation>
    <scope>NUCLEOTIDE SEQUENCE [LARGE SCALE GENOMIC DNA]</scope>
    <source>
        <strain evidence="1 2">CLA-AP-H34</strain>
    </source>
</reference>
<keyword evidence="2" id="KW-1185">Reference proteome</keyword>
<evidence type="ECO:0008006" key="3">
    <source>
        <dbReference type="Google" id="ProtNLM"/>
    </source>
</evidence>
<dbReference type="Proteomes" id="UP001440599">
    <property type="component" value="Unassembled WGS sequence"/>
</dbReference>
<evidence type="ECO:0000313" key="1">
    <source>
        <dbReference type="EMBL" id="MEQ2454933.1"/>
    </source>
</evidence>
<sequence>MEQYKNFIFIPKHRIQIPSDISAESINPFSYVLDCVSFLFSQYIPTIIEKPLTVFIRCGMHDPQCVREAHAIFLNCEIFSWSQAAFQFAHELCHYCIPDDVPGNLRWLEESICQTASVFFLRRLTQFWKATSIQYRTVDGRLYADCFTEYAEDNMQTTEPVNLKTQETIMDLESNCYQRNKNRYIASQLLPIFTRNPLLWSAVPTLCNLCPNQSLQASLDEWLQAEPQEIYPGLLQLRSLFA</sequence>
<gene>
    <name evidence="1" type="ORF">WMO45_00205</name>
</gene>
<accession>A0ABV1EK24</accession>
<comment type="caution">
    <text evidence="1">The sequence shown here is derived from an EMBL/GenBank/DDBJ whole genome shotgun (WGS) entry which is preliminary data.</text>
</comment>
<proteinExistence type="predicted"/>
<protein>
    <recommendedName>
        <fullName evidence="3">IrrE N-terminal-like domain-containing protein</fullName>
    </recommendedName>
</protein>
<dbReference type="EMBL" id="JBBMFT010000001">
    <property type="protein sequence ID" value="MEQ2454933.1"/>
    <property type="molecule type" value="Genomic_DNA"/>
</dbReference>
<organism evidence="1 2">
    <name type="scientific">Flavonifractor hominis</name>
    <dbReference type="NCBI Taxonomy" id="3133178"/>
    <lineage>
        <taxon>Bacteria</taxon>
        <taxon>Bacillati</taxon>
        <taxon>Bacillota</taxon>
        <taxon>Clostridia</taxon>
        <taxon>Eubacteriales</taxon>
        <taxon>Oscillospiraceae</taxon>
        <taxon>Flavonifractor</taxon>
    </lineage>
</organism>
<dbReference type="RefSeq" id="WP_349138609.1">
    <property type="nucleotide sequence ID" value="NZ_JBBMFT010000001.1"/>
</dbReference>
<name>A0ABV1EK24_9FIRM</name>
<evidence type="ECO:0000313" key="2">
    <source>
        <dbReference type="Proteomes" id="UP001440599"/>
    </source>
</evidence>